<dbReference type="PANTHER" id="PTHR33887">
    <property type="entry name" value="PB1 DOMAIN-CONTAINING PROTEIN"/>
    <property type="match status" value="1"/>
</dbReference>
<evidence type="ECO:0000313" key="2">
    <source>
        <dbReference type="Proteomes" id="UP001174136"/>
    </source>
</evidence>
<comment type="caution">
    <text evidence="1">The sequence shown here is derived from an EMBL/GenBank/DDBJ whole genome shotgun (WGS) entry which is preliminary data.</text>
</comment>
<dbReference type="Pfam" id="PF15874">
    <property type="entry name" value="Il2rg"/>
    <property type="match status" value="1"/>
</dbReference>
<keyword evidence="2" id="KW-1185">Reference proteome</keyword>
<protein>
    <submittedName>
        <fullName evidence="1">Uncharacterized protein</fullName>
    </submittedName>
</protein>
<dbReference type="Proteomes" id="UP001174136">
    <property type="component" value="Unassembled WGS sequence"/>
</dbReference>
<name>A0AA47MHG1_MERPO</name>
<gene>
    <name evidence="1" type="ORF">N1851_022960</name>
</gene>
<evidence type="ECO:0000313" key="1">
    <source>
        <dbReference type="EMBL" id="KAK0140141.1"/>
    </source>
</evidence>
<dbReference type="AlphaFoldDB" id="A0AA47MHG1"/>
<proteinExistence type="predicted"/>
<dbReference type="PANTHER" id="PTHR33887:SF4">
    <property type="entry name" value="AB2-183"/>
    <property type="match status" value="1"/>
</dbReference>
<dbReference type="InterPro" id="IPR039471">
    <property type="entry name" value="CXorf65-like"/>
</dbReference>
<accession>A0AA47MHG1</accession>
<reference evidence="1" key="1">
    <citation type="journal article" date="2023" name="Front. Mar. Sci.">
        <title>A new Merluccius polli reference genome to investigate the effects of global change in West African waters.</title>
        <authorList>
            <person name="Mateo J.L."/>
            <person name="Blanco-Fernandez C."/>
            <person name="Garcia-Vazquez E."/>
            <person name="Machado-Schiaffino G."/>
        </authorList>
    </citation>
    <scope>NUCLEOTIDE SEQUENCE</scope>
    <source>
        <strain evidence="1">C29</strain>
        <tissue evidence="1">Fin</tissue>
    </source>
</reference>
<sequence>MEMTKQFLVNTNCRVVVLLQYLRTKLHIPDAGLMDLCDDQGGLKLLFLSQHHEYASRVLPARCFFTSCIINRSPMDGAYVSIIPLVDNPAHGLLDKLQSHATRLEKERQRELSSQRAQRATETPPLAPPTKSVRFCLCCCICPHLSAAERNRLLVGW</sequence>
<dbReference type="EMBL" id="JAOPHQ010004269">
    <property type="protein sequence ID" value="KAK0140141.1"/>
    <property type="molecule type" value="Genomic_DNA"/>
</dbReference>
<organism evidence="1 2">
    <name type="scientific">Merluccius polli</name>
    <name type="common">Benguela hake</name>
    <name type="synonym">Merluccius cadenati</name>
    <dbReference type="NCBI Taxonomy" id="89951"/>
    <lineage>
        <taxon>Eukaryota</taxon>
        <taxon>Metazoa</taxon>
        <taxon>Chordata</taxon>
        <taxon>Craniata</taxon>
        <taxon>Vertebrata</taxon>
        <taxon>Euteleostomi</taxon>
        <taxon>Actinopterygii</taxon>
        <taxon>Neopterygii</taxon>
        <taxon>Teleostei</taxon>
        <taxon>Neoteleostei</taxon>
        <taxon>Acanthomorphata</taxon>
        <taxon>Zeiogadaria</taxon>
        <taxon>Gadariae</taxon>
        <taxon>Gadiformes</taxon>
        <taxon>Gadoidei</taxon>
        <taxon>Merlucciidae</taxon>
        <taxon>Merluccius</taxon>
    </lineage>
</organism>